<dbReference type="Pfam" id="PF02791">
    <property type="entry name" value="DDT"/>
    <property type="match status" value="1"/>
</dbReference>
<dbReference type="AlphaFoldDB" id="A0A9Q0JJX0"/>
<proteinExistence type="predicted"/>
<dbReference type="InterPro" id="IPR018501">
    <property type="entry name" value="DDT_dom"/>
</dbReference>
<dbReference type="InterPro" id="IPR028942">
    <property type="entry name" value="WHIM1_dom"/>
</dbReference>
<dbReference type="PANTHER" id="PTHR15546:SF2">
    <property type="entry name" value="DDT DOMAIN-CONTAINING PROTEIN DDB_G0282237"/>
    <property type="match status" value="1"/>
</dbReference>
<comment type="subcellular location">
    <subcellularLocation>
        <location evidence="1 4">Nucleus</location>
    </subcellularLocation>
</comment>
<dbReference type="InterPro" id="IPR013136">
    <property type="entry name" value="WSTF_Acf1_Cbp146"/>
</dbReference>
<evidence type="ECO:0000313" key="8">
    <source>
        <dbReference type="EMBL" id="KAJ4844349.1"/>
    </source>
</evidence>
<dbReference type="GO" id="GO:0000785">
    <property type="term" value="C:chromatin"/>
    <property type="evidence" value="ECO:0007669"/>
    <property type="project" value="UniProtKB-ARBA"/>
</dbReference>
<reference evidence="8" key="1">
    <citation type="submission" date="2022-02" db="EMBL/GenBank/DDBJ databases">
        <authorList>
            <person name="Henning P.M."/>
            <person name="McCubbin A.G."/>
            <person name="Shore J.S."/>
        </authorList>
    </citation>
    <scope>NUCLEOTIDE SEQUENCE</scope>
    <source>
        <strain evidence="8">F60SS</strain>
        <tissue evidence="8">Leaves</tissue>
    </source>
</reference>
<gene>
    <name evidence="8" type="ORF">Tsubulata_025250</name>
</gene>
<feature type="domain" description="DDT" evidence="6">
    <location>
        <begin position="314"/>
        <end position="375"/>
    </location>
</feature>
<dbReference type="Pfam" id="PF15613">
    <property type="entry name" value="WSD"/>
    <property type="match status" value="1"/>
</dbReference>
<accession>A0A9Q0JJX0</accession>
<keyword evidence="9" id="KW-1185">Reference proteome</keyword>
<dbReference type="OrthoDB" id="332390at2759"/>
<dbReference type="Pfam" id="PF15612">
    <property type="entry name" value="WHIM1"/>
    <property type="match status" value="1"/>
</dbReference>
<keyword evidence="2" id="KW-0175">Coiled coil</keyword>
<evidence type="ECO:0000259" key="7">
    <source>
        <dbReference type="PROSITE" id="PS51136"/>
    </source>
</evidence>
<evidence type="ECO:0000259" key="6">
    <source>
        <dbReference type="PROSITE" id="PS50827"/>
    </source>
</evidence>
<evidence type="ECO:0000256" key="5">
    <source>
        <dbReference type="SAM" id="MobiDB-lite"/>
    </source>
</evidence>
<evidence type="ECO:0000313" key="9">
    <source>
        <dbReference type="Proteomes" id="UP001141552"/>
    </source>
</evidence>
<dbReference type="Proteomes" id="UP001141552">
    <property type="component" value="Unassembled WGS sequence"/>
</dbReference>
<name>A0A9Q0JJX0_9ROSI</name>
<evidence type="ECO:0000256" key="1">
    <source>
        <dbReference type="ARBA" id="ARBA00004123"/>
    </source>
</evidence>
<organism evidence="8 9">
    <name type="scientific">Turnera subulata</name>
    <dbReference type="NCBI Taxonomy" id="218843"/>
    <lineage>
        <taxon>Eukaryota</taxon>
        <taxon>Viridiplantae</taxon>
        <taxon>Streptophyta</taxon>
        <taxon>Embryophyta</taxon>
        <taxon>Tracheophyta</taxon>
        <taxon>Spermatophyta</taxon>
        <taxon>Magnoliopsida</taxon>
        <taxon>eudicotyledons</taxon>
        <taxon>Gunneridae</taxon>
        <taxon>Pentapetalae</taxon>
        <taxon>rosids</taxon>
        <taxon>fabids</taxon>
        <taxon>Malpighiales</taxon>
        <taxon>Passifloraceae</taxon>
        <taxon>Turnera</taxon>
    </lineage>
</organism>
<dbReference type="InterPro" id="IPR053271">
    <property type="entry name" value="DDT_domain"/>
</dbReference>
<dbReference type="InterPro" id="IPR028941">
    <property type="entry name" value="WHIM2_dom"/>
</dbReference>
<reference evidence="8" key="2">
    <citation type="journal article" date="2023" name="Plants (Basel)">
        <title>Annotation of the Turnera subulata (Passifloraceae) Draft Genome Reveals the S-Locus Evolved after the Divergence of Turneroideae from Passifloroideae in a Stepwise Manner.</title>
        <authorList>
            <person name="Henning P.M."/>
            <person name="Roalson E.H."/>
            <person name="Mir W."/>
            <person name="McCubbin A.G."/>
            <person name="Shore J.S."/>
        </authorList>
    </citation>
    <scope>NUCLEOTIDE SEQUENCE</scope>
    <source>
        <strain evidence="8">F60SS</strain>
    </source>
</reference>
<feature type="domain" description="WAC" evidence="7">
    <location>
        <begin position="22"/>
        <end position="132"/>
    </location>
</feature>
<feature type="compositionally biased region" description="Basic and acidic residues" evidence="5">
    <location>
        <begin position="471"/>
        <end position="485"/>
    </location>
</feature>
<evidence type="ECO:0000256" key="2">
    <source>
        <dbReference type="ARBA" id="ARBA00023054"/>
    </source>
</evidence>
<dbReference type="PROSITE" id="PS51136">
    <property type="entry name" value="WAC"/>
    <property type="match status" value="1"/>
</dbReference>
<dbReference type="Pfam" id="PF10537">
    <property type="entry name" value="WAC_Acf1_DNA_bd"/>
    <property type="match status" value="1"/>
</dbReference>
<dbReference type="PANTHER" id="PTHR15546">
    <property type="entry name" value="BROMODOMAIN ADJACENT TO ZINC FINGER DOMAIN, 2A"/>
    <property type="match status" value="1"/>
</dbReference>
<dbReference type="PROSITE" id="PS50827">
    <property type="entry name" value="DDT"/>
    <property type="match status" value="1"/>
</dbReference>
<sequence length="765" mass="88784">MPLLKKKPFSLLEPPENLDPHDLVYQVRFTKEIFTDYQYPSVIEYLNRINLYRQRTWTCKITGKPNLTFEEALLSEKHAANKVQEIPQELVAPALRLIQFSMLSLKDLADTLASKLQAHLYTGAELHGRKGSSLHPCKILKVLNEFDVKTQYEVAWLDKNKKKAETAIVNGDDLTWKKFPLSRSILKSFVRKSTYRSSPWVLYEKLAQKHGISNDPPEDLKSKVFVQNGLVHNKKGKNGENKNAAGELEACGKSKKRKVEGERAEAANGKIGKEEYDDAAPIKYPIDDLLVQPSSDDPVFTQRPLPSRDFNIPLYSVGNLLMVWDFCSSFGKLLHLWPFSLEDFEKSICHKGSNLSLIVETHAALLHIITEGNSEYSLAMQKRFRTSKVTLVNWTERLCDFIEMRSISGLSTHVTTIKRGHYGLLDAEVKLEILQELVNQVLETDFMRKKLDEYVDKRQALGATRRMEALAEGRRKREEKGKLKGESIANGVTNGHGMDNIGNRSDMSDNEDNTDQNMEMEKESKEVILSQQNHASEKRFHFLVCFNSEVNHCDTASKKLAKRQKIDMEGQTEILKASRKEALKLLRDENEKPAARSKQQRVDHLLLFHSFQLSKMPYISKFSFSLMLFVWQREYFEREMEKWVLCANSLGKDRYYDRYWWFQSDGRIFVESSDSKIWGYYSSKEELDLLMRSLNQKGERERALHKQLEKFYDRICLKLQKRTKDLVHRISLEESEHRRSSRVRTLPRETTANAFLGYVNKWKED</sequence>
<protein>
    <recommendedName>
        <fullName evidence="10">DDT domain-containing protein</fullName>
    </recommendedName>
</protein>
<evidence type="ECO:0000256" key="3">
    <source>
        <dbReference type="ARBA" id="ARBA00023242"/>
    </source>
</evidence>
<feature type="region of interest" description="Disordered" evidence="5">
    <location>
        <begin position="471"/>
        <end position="515"/>
    </location>
</feature>
<comment type="caution">
    <text evidence="8">The sequence shown here is derived from an EMBL/GenBank/DDBJ whole genome shotgun (WGS) entry which is preliminary data.</text>
</comment>
<dbReference type="EMBL" id="JAKUCV010001973">
    <property type="protein sequence ID" value="KAJ4844349.1"/>
    <property type="molecule type" value="Genomic_DNA"/>
</dbReference>
<dbReference type="GO" id="GO:0005634">
    <property type="term" value="C:nucleus"/>
    <property type="evidence" value="ECO:0007669"/>
    <property type="project" value="UniProtKB-SubCell"/>
</dbReference>
<keyword evidence="3 4" id="KW-0539">Nucleus</keyword>
<evidence type="ECO:0008006" key="10">
    <source>
        <dbReference type="Google" id="ProtNLM"/>
    </source>
</evidence>
<dbReference type="SMART" id="SM00571">
    <property type="entry name" value="DDT"/>
    <property type="match status" value="1"/>
</dbReference>
<evidence type="ECO:0000256" key="4">
    <source>
        <dbReference type="PROSITE-ProRule" id="PRU00475"/>
    </source>
</evidence>